<dbReference type="AlphaFoldDB" id="A0AAU7Q877"/>
<evidence type="ECO:0000256" key="4">
    <source>
        <dbReference type="ARBA" id="ARBA00023004"/>
    </source>
</evidence>
<keyword evidence="1" id="KW-0004">4Fe-4S</keyword>
<dbReference type="InterPro" id="IPR004017">
    <property type="entry name" value="Cys_rich_dom"/>
</dbReference>
<dbReference type="GO" id="GO:0016491">
    <property type="term" value="F:oxidoreductase activity"/>
    <property type="evidence" value="ECO:0007669"/>
    <property type="project" value="UniProtKB-ARBA"/>
</dbReference>
<keyword evidence="2" id="KW-0479">Metal-binding</keyword>
<protein>
    <submittedName>
        <fullName evidence="7">Heterodisulfide reductase-related iron-sulfur binding cluster</fullName>
    </submittedName>
</protein>
<evidence type="ECO:0000256" key="3">
    <source>
        <dbReference type="ARBA" id="ARBA00022737"/>
    </source>
</evidence>
<accession>A0AAU7Q877</accession>
<evidence type="ECO:0000256" key="2">
    <source>
        <dbReference type="ARBA" id="ARBA00022723"/>
    </source>
</evidence>
<evidence type="ECO:0000256" key="1">
    <source>
        <dbReference type="ARBA" id="ARBA00022485"/>
    </source>
</evidence>
<gene>
    <name evidence="7" type="ORF">ABK905_20370</name>
</gene>
<dbReference type="GO" id="GO:0046872">
    <property type="term" value="F:metal ion binding"/>
    <property type="evidence" value="ECO:0007669"/>
    <property type="project" value="UniProtKB-KW"/>
</dbReference>
<dbReference type="EMBL" id="CP157947">
    <property type="protein sequence ID" value="XBS68892.1"/>
    <property type="molecule type" value="Genomic_DNA"/>
</dbReference>
<organism evidence="7">
    <name type="scientific">Acerihabitans sp. KWT182</name>
    <dbReference type="NCBI Taxonomy" id="3157919"/>
    <lineage>
        <taxon>Bacteria</taxon>
        <taxon>Pseudomonadati</taxon>
        <taxon>Pseudomonadota</taxon>
        <taxon>Gammaproteobacteria</taxon>
        <taxon>Enterobacterales</taxon>
        <taxon>Pectobacteriaceae</taxon>
        <taxon>Acerihabitans</taxon>
    </lineage>
</organism>
<feature type="domain" description="Cysteine-rich" evidence="6">
    <location>
        <begin position="170"/>
        <end position="254"/>
    </location>
</feature>
<keyword evidence="3" id="KW-0677">Repeat</keyword>
<keyword evidence="5" id="KW-0411">Iron-sulfur</keyword>
<sequence length="285" mass="31628">MLGKSAGFDQNRLLPALAKKTLRGSLPDVLAVEKPVARVAFFTGCSFNYLYPEVGEDLVLVLQENNIDVVIPPDQGCCGVPVLVHGDIESIRLLGRKNIDAMDNSGVDYIVTGCGSCGGAWQHDYPEIFRLDPVYGPRANFWRSRTYDISTLLTDVIGYRYPRGQVNAVITYHDPCHLKKVMRVCREPREILKNIPGVKFKEMARADACCGSGGSYVLTHFKTSVAIAERKINDVNHTDADTITTGCPACMMQLSDNVNRFGHRQKVRHYISILAESYRNEKASG</sequence>
<feature type="domain" description="Cysteine-rich" evidence="6">
    <location>
        <begin position="39"/>
        <end position="119"/>
    </location>
</feature>
<evidence type="ECO:0000256" key="5">
    <source>
        <dbReference type="ARBA" id="ARBA00023014"/>
    </source>
</evidence>
<name>A0AAU7Q877_9GAMM</name>
<dbReference type="PANTHER" id="PTHR32479:SF20">
    <property type="entry name" value="GLYCOLATE OXIDASE IRON-SULFUR SUBUNIT"/>
    <property type="match status" value="1"/>
</dbReference>
<evidence type="ECO:0000313" key="7">
    <source>
        <dbReference type="EMBL" id="XBS68892.1"/>
    </source>
</evidence>
<dbReference type="GO" id="GO:0051539">
    <property type="term" value="F:4 iron, 4 sulfur cluster binding"/>
    <property type="evidence" value="ECO:0007669"/>
    <property type="project" value="UniProtKB-KW"/>
</dbReference>
<dbReference type="Pfam" id="PF02754">
    <property type="entry name" value="CCG"/>
    <property type="match status" value="2"/>
</dbReference>
<dbReference type="PANTHER" id="PTHR32479">
    <property type="entry name" value="GLYCOLATE OXIDASE IRON-SULFUR SUBUNIT"/>
    <property type="match status" value="1"/>
</dbReference>
<reference evidence="7" key="1">
    <citation type="submission" date="2024-06" db="EMBL/GenBank/DDBJ databases">
        <authorList>
            <person name="Coelho C."/>
            <person name="Bento M."/>
            <person name="Garcia E."/>
            <person name="Camelo A."/>
            <person name="Brandao I."/>
            <person name="Espirito Santo C."/>
            <person name="Trovao J."/>
            <person name="Verissimo A."/>
            <person name="Costa J."/>
            <person name="Tiago I."/>
        </authorList>
    </citation>
    <scope>NUCLEOTIDE SEQUENCE</scope>
    <source>
        <strain evidence="7">KWT182</strain>
    </source>
</reference>
<keyword evidence="4" id="KW-0408">Iron</keyword>
<proteinExistence type="predicted"/>
<evidence type="ECO:0000259" key="6">
    <source>
        <dbReference type="Pfam" id="PF02754"/>
    </source>
</evidence>